<proteinExistence type="predicted"/>
<accession>A0A2S7UXK7</accession>
<dbReference type="Pfam" id="PF06667">
    <property type="entry name" value="PspB"/>
    <property type="match status" value="1"/>
</dbReference>
<dbReference type="NCBIfam" id="TIGR02976">
    <property type="entry name" value="phageshock_pspB"/>
    <property type="match status" value="1"/>
</dbReference>
<dbReference type="EMBL" id="MSCH01000003">
    <property type="protein sequence ID" value="PQJ54435.1"/>
    <property type="molecule type" value="Genomic_DNA"/>
</dbReference>
<dbReference type="InterPro" id="IPR009554">
    <property type="entry name" value="Phageshock_PspB"/>
</dbReference>
<dbReference type="OrthoDB" id="6198106at2"/>
<name>A0A2S7UXK7_9GAMM</name>
<keyword evidence="1" id="KW-0472">Membrane</keyword>
<dbReference type="GO" id="GO:0009271">
    <property type="term" value="P:phage shock"/>
    <property type="evidence" value="ECO:0007669"/>
    <property type="project" value="InterPro"/>
</dbReference>
<gene>
    <name evidence="2" type="ORF">BTO11_12760</name>
</gene>
<dbReference type="NCBIfam" id="NF006993">
    <property type="entry name" value="PRK09458.1"/>
    <property type="match status" value="1"/>
</dbReference>
<feature type="transmembrane region" description="Helical" evidence="1">
    <location>
        <begin position="6"/>
        <end position="26"/>
    </location>
</feature>
<dbReference type="Proteomes" id="UP000239007">
    <property type="component" value="Unassembled WGS sequence"/>
</dbReference>
<sequence length="78" mass="8848">MEGIAGILIVPMIIFLIFVAPVWLIMHYRSKRQVGQGWSESEMENLSNLAHKAEVLGERVKTLESILDAEAPKWRTKA</sequence>
<keyword evidence="1" id="KW-0812">Transmembrane</keyword>
<evidence type="ECO:0000256" key="1">
    <source>
        <dbReference type="SAM" id="Phobius"/>
    </source>
</evidence>
<dbReference type="GO" id="GO:0006355">
    <property type="term" value="P:regulation of DNA-templated transcription"/>
    <property type="evidence" value="ECO:0007669"/>
    <property type="project" value="InterPro"/>
</dbReference>
<dbReference type="AlphaFoldDB" id="A0A2S7UXK7"/>
<organism evidence="2 3">
    <name type="scientific">Psychrosphaera saromensis</name>
    <dbReference type="NCBI Taxonomy" id="716813"/>
    <lineage>
        <taxon>Bacteria</taxon>
        <taxon>Pseudomonadati</taxon>
        <taxon>Pseudomonadota</taxon>
        <taxon>Gammaproteobacteria</taxon>
        <taxon>Alteromonadales</taxon>
        <taxon>Pseudoalteromonadaceae</taxon>
        <taxon>Psychrosphaera</taxon>
    </lineage>
</organism>
<evidence type="ECO:0000313" key="3">
    <source>
        <dbReference type="Proteomes" id="UP000239007"/>
    </source>
</evidence>
<evidence type="ECO:0000313" key="2">
    <source>
        <dbReference type="EMBL" id="PQJ54435.1"/>
    </source>
</evidence>
<reference evidence="2 3" key="1">
    <citation type="submission" date="2016-12" db="EMBL/GenBank/DDBJ databases">
        <title>Diversity of luminous bacteria.</title>
        <authorList>
            <person name="Yoshizawa S."/>
            <person name="Kogure K."/>
        </authorList>
    </citation>
    <scope>NUCLEOTIDE SEQUENCE [LARGE SCALE GENOMIC DNA]</scope>
    <source>
        <strain evidence="2 3">SA4-48</strain>
    </source>
</reference>
<protein>
    <submittedName>
        <fullName evidence="2">Phage shock protein B</fullName>
    </submittedName>
</protein>
<keyword evidence="1" id="KW-1133">Transmembrane helix</keyword>
<dbReference type="RefSeq" id="WP_105052952.1">
    <property type="nucleotide sequence ID" value="NZ_BMYG01000001.1"/>
</dbReference>
<keyword evidence="3" id="KW-1185">Reference proteome</keyword>
<comment type="caution">
    <text evidence="2">The sequence shown here is derived from an EMBL/GenBank/DDBJ whole genome shotgun (WGS) entry which is preliminary data.</text>
</comment>